<evidence type="ECO:0000313" key="7">
    <source>
        <dbReference type="Proteomes" id="UP000027665"/>
    </source>
</evidence>
<dbReference type="OrthoDB" id="9757640at2"/>
<evidence type="ECO:0000259" key="5">
    <source>
        <dbReference type="Pfam" id="PF08241"/>
    </source>
</evidence>
<dbReference type="CDD" id="cd02440">
    <property type="entry name" value="AdoMet_MTases"/>
    <property type="match status" value="1"/>
</dbReference>
<dbReference type="InterPro" id="IPR029063">
    <property type="entry name" value="SAM-dependent_MTases_sf"/>
</dbReference>
<keyword evidence="7" id="KW-1185">Reference proteome</keyword>
<accession>A0A073IRC5</accession>
<reference evidence="6 7" key="1">
    <citation type="submission" date="2014-04" db="EMBL/GenBank/DDBJ databases">
        <title>Draft Genome Sequence of Synergistes jonesii.</title>
        <authorList>
            <person name="Coil D.A."/>
            <person name="Eisen J.A."/>
            <person name="Holland-Moritz H.E."/>
        </authorList>
    </citation>
    <scope>NUCLEOTIDE SEQUENCE [LARGE SCALE GENOMIC DNA]</scope>
    <source>
        <strain evidence="6 7">78-1</strain>
    </source>
</reference>
<dbReference type="Proteomes" id="UP000027665">
    <property type="component" value="Unassembled WGS sequence"/>
</dbReference>
<keyword evidence="3" id="KW-0808">Transferase</keyword>
<evidence type="ECO:0000256" key="4">
    <source>
        <dbReference type="ARBA" id="ARBA00025707"/>
    </source>
</evidence>
<dbReference type="eggNOG" id="COG2226">
    <property type="taxonomic scope" value="Bacteria"/>
</dbReference>
<name>A0A073IRC5_9BACT</name>
<comment type="pathway">
    <text evidence="4">Phospholipid metabolism.</text>
</comment>
<dbReference type="Pfam" id="PF08241">
    <property type="entry name" value="Methyltransf_11"/>
    <property type="match status" value="1"/>
</dbReference>
<comment type="caution">
    <text evidence="6">The sequence shown here is derived from an EMBL/GenBank/DDBJ whole genome shotgun (WGS) entry which is preliminary data.</text>
</comment>
<keyword evidence="2" id="KW-0489">Methyltransferase</keyword>
<dbReference type="STRING" id="2754.EH55_06380"/>
<evidence type="ECO:0000256" key="1">
    <source>
        <dbReference type="ARBA" id="ARBA00005189"/>
    </source>
</evidence>
<proteinExistence type="predicted"/>
<feature type="domain" description="Methyltransferase type 11" evidence="5">
    <location>
        <begin position="32"/>
        <end position="121"/>
    </location>
</feature>
<dbReference type="PANTHER" id="PTHR44307:SF2">
    <property type="entry name" value="PHOSPHOETHANOLAMINE METHYLTRANSFERASE ISOFORM X1"/>
    <property type="match status" value="1"/>
</dbReference>
<dbReference type="PANTHER" id="PTHR44307">
    <property type="entry name" value="PHOSPHOETHANOLAMINE METHYLTRANSFERASE"/>
    <property type="match status" value="1"/>
</dbReference>
<dbReference type="GO" id="GO:0032259">
    <property type="term" value="P:methylation"/>
    <property type="evidence" value="ECO:0007669"/>
    <property type="project" value="UniProtKB-KW"/>
</dbReference>
<organism evidence="6 7">
    <name type="scientific">Synergistes jonesii</name>
    <dbReference type="NCBI Taxonomy" id="2754"/>
    <lineage>
        <taxon>Bacteria</taxon>
        <taxon>Thermotogati</taxon>
        <taxon>Synergistota</taxon>
        <taxon>Synergistia</taxon>
        <taxon>Synergistales</taxon>
        <taxon>Synergistaceae</taxon>
        <taxon>Synergistes</taxon>
    </lineage>
</organism>
<dbReference type="SUPFAM" id="SSF53335">
    <property type="entry name" value="S-adenosyl-L-methionine-dependent methyltransferases"/>
    <property type="match status" value="1"/>
</dbReference>
<gene>
    <name evidence="6" type="ORF">EH55_06380</name>
</gene>
<dbReference type="GeneID" id="90983903"/>
<dbReference type="Gene3D" id="3.40.50.150">
    <property type="entry name" value="Vaccinia Virus protein VP39"/>
    <property type="match status" value="1"/>
</dbReference>
<dbReference type="NCBIfam" id="NF045667">
    <property type="entry name" value="MTase_DVU1556"/>
    <property type="match status" value="1"/>
</dbReference>
<evidence type="ECO:0000256" key="3">
    <source>
        <dbReference type="ARBA" id="ARBA00022679"/>
    </source>
</evidence>
<dbReference type="RefSeq" id="WP_037976736.1">
    <property type="nucleotide sequence ID" value="NZ_JMKI01000036.1"/>
</dbReference>
<evidence type="ECO:0000313" key="6">
    <source>
        <dbReference type="EMBL" id="KEJ92006.1"/>
    </source>
</evidence>
<sequence length="212" mass="22723">MSCRDLPSPGGTALIERALAICSFPPGAALADVGCGGGECVRYLNERTDYMVCGIDSDPAAIEKASAPGLDLRCCGAEEPPFGEASLDGMIFQCSLSLFERPREALKSAARALKEGGKIIVADFYSRGTEAKFSRTLGRVERKEKIILRLEEAGFKLLAFEDFTREMRELWGQLILDGGAPEDLFGEGAAEKIKAAKCGYGLFVAEKGGRGK</sequence>
<dbReference type="AlphaFoldDB" id="A0A073IRC5"/>
<dbReference type="EMBL" id="JMKI01000036">
    <property type="protein sequence ID" value="KEJ92006.1"/>
    <property type="molecule type" value="Genomic_DNA"/>
</dbReference>
<protein>
    <recommendedName>
        <fullName evidence="5">Methyltransferase type 11 domain-containing protein</fullName>
    </recommendedName>
</protein>
<dbReference type="InterPro" id="IPR013216">
    <property type="entry name" value="Methyltransf_11"/>
</dbReference>
<evidence type="ECO:0000256" key="2">
    <source>
        <dbReference type="ARBA" id="ARBA00022603"/>
    </source>
</evidence>
<dbReference type="GO" id="GO:0008757">
    <property type="term" value="F:S-adenosylmethionine-dependent methyltransferase activity"/>
    <property type="evidence" value="ECO:0007669"/>
    <property type="project" value="InterPro"/>
</dbReference>
<comment type="pathway">
    <text evidence="1">Lipid metabolism.</text>
</comment>